<evidence type="ECO:0000256" key="5">
    <source>
        <dbReference type="ARBA" id="ARBA00022989"/>
    </source>
</evidence>
<name>A0ABT8KRJ0_9BACT</name>
<keyword evidence="4 7" id="KW-0812">Transmembrane</keyword>
<feature type="transmembrane region" description="Helical" evidence="7">
    <location>
        <begin position="108"/>
        <end position="126"/>
    </location>
</feature>
<evidence type="ECO:0000256" key="1">
    <source>
        <dbReference type="ARBA" id="ARBA00004651"/>
    </source>
</evidence>
<reference evidence="8" key="1">
    <citation type="submission" date="2023-06" db="EMBL/GenBank/DDBJ databases">
        <title>Genomic of Parafulvivirga corallium.</title>
        <authorList>
            <person name="Wang G."/>
        </authorList>
    </citation>
    <scope>NUCLEOTIDE SEQUENCE</scope>
    <source>
        <strain evidence="8">BMA10</strain>
    </source>
</reference>
<evidence type="ECO:0000256" key="6">
    <source>
        <dbReference type="ARBA" id="ARBA00023136"/>
    </source>
</evidence>
<feature type="transmembrane region" description="Helical" evidence="7">
    <location>
        <begin position="12"/>
        <end position="33"/>
    </location>
</feature>
<dbReference type="PANTHER" id="PTHR30250">
    <property type="entry name" value="PST FAMILY PREDICTED COLANIC ACID TRANSPORTER"/>
    <property type="match status" value="1"/>
</dbReference>
<dbReference type="Pfam" id="PF13440">
    <property type="entry name" value="Polysacc_synt_3"/>
    <property type="match status" value="1"/>
</dbReference>
<feature type="transmembrane region" description="Helical" evidence="7">
    <location>
        <begin position="138"/>
        <end position="160"/>
    </location>
</feature>
<keyword evidence="3" id="KW-1003">Cell membrane</keyword>
<feature type="transmembrane region" description="Helical" evidence="7">
    <location>
        <begin position="166"/>
        <end position="184"/>
    </location>
</feature>
<feature type="transmembrane region" description="Helical" evidence="7">
    <location>
        <begin position="381"/>
        <end position="401"/>
    </location>
</feature>
<evidence type="ECO:0000313" key="9">
    <source>
        <dbReference type="Proteomes" id="UP001172082"/>
    </source>
</evidence>
<dbReference type="RefSeq" id="WP_346753401.1">
    <property type="nucleotide sequence ID" value="NZ_JAUJEA010000007.1"/>
</dbReference>
<comment type="caution">
    <text evidence="8">The sequence shown here is derived from an EMBL/GenBank/DDBJ whole genome shotgun (WGS) entry which is preliminary data.</text>
</comment>
<feature type="transmembrane region" description="Helical" evidence="7">
    <location>
        <begin position="413"/>
        <end position="432"/>
    </location>
</feature>
<feature type="transmembrane region" description="Helical" evidence="7">
    <location>
        <begin position="81"/>
        <end position="102"/>
    </location>
</feature>
<evidence type="ECO:0000256" key="3">
    <source>
        <dbReference type="ARBA" id="ARBA00022475"/>
    </source>
</evidence>
<feature type="transmembrane region" description="Helical" evidence="7">
    <location>
        <begin position="287"/>
        <end position="305"/>
    </location>
</feature>
<evidence type="ECO:0000256" key="4">
    <source>
        <dbReference type="ARBA" id="ARBA00022692"/>
    </source>
</evidence>
<dbReference type="Proteomes" id="UP001172082">
    <property type="component" value="Unassembled WGS sequence"/>
</dbReference>
<sequence>MQRSLLQNFLKVGGYKYTGEFVVFLGSIFISRYLTPDEYGVVAVVLIFYNFLALFSDLGFTSAIVREKEDSRFLSIAQTFFLLNGALIGLILLLLAYPISIFFHDNRLFHLSLLYAFILFIRRLPLTSEAVLLKKKKFIITARTEFLVASFTVLLIFILAVSGFSYWSLVLPYMLSPFIYFYYYRSFHRVPFRLLTRADLKLIRIKFGSLFIHLGSFNFTNYWEKNADKFLIGRLYGKSDLGIYNRAYMLVNLPSVFLAPLFRNVFFPIFQEKFDQPEYIKQEYKKLLHLISSISIVPWILLLYFPFEISTFLWGENWSRVGDYLGLLAIPMVLYVISGTTPILFILFREEKRLHQHGTIAGISTIGALTVGVFFSMKTMIYFFILNTLFIVIPSLCYFGFYKSFKFSMKEILEIWIVNYVVVAFLFVLIFFEMRYFMLYPLIFIGTYALIRFFLYIREFLLADSKT</sequence>
<feature type="transmembrane region" description="Helical" evidence="7">
    <location>
        <begin position="359"/>
        <end position="375"/>
    </location>
</feature>
<accession>A0ABT8KRJ0</accession>
<evidence type="ECO:0000256" key="2">
    <source>
        <dbReference type="ARBA" id="ARBA00007430"/>
    </source>
</evidence>
<keyword evidence="5 7" id="KW-1133">Transmembrane helix</keyword>
<feature type="transmembrane region" description="Helical" evidence="7">
    <location>
        <begin position="243"/>
        <end position="266"/>
    </location>
</feature>
<comment type="subcellular location">
    <subcellularLocation>
        <location evidence="1">Cell membrane</location>
        <topology evidence="1">Multi-pass membrane protein</topology>
    </subcellularLocation>
</comment>
<organism evidence="8 9">
    <name type="scientific">Splendidivirga corallicola</name>
    <dbReference type="NCBI Taxonomy" id="3051826"/>
    <lineage>
        <taxon>Bacteria</taxon>
        <taxon>Pseudomonadati</taxon>
        <taxon>Bacteroidota</taxon>
        <taxon>Cytophagia</taxon>
        <taxon>Cytophagales</taxon>
        <taxon>Splendidivirgaceae</taxon>
        <taxon>Splendidivirga</taxon>
    </lineage>
</organism>
<dbReference type="PANTHER" id="PTHR30250:SF10">
    <property type="entry name" value="LIPOPOLYSACCHARIDE BIOSYNTHESIS PROTEIN WZXC"/>
    <property type="match status" value="1"/>
</dbReference>
<evidence type="ECO:0000313" key="8">
    <source>
        <dbReference type="EMBL" id="MDN5203377.1"/>
    </source>
</evidence>
<feature type="transmembrane region" description="Helical" evidence="7">
    <location>
        <begin position="325"/>
        <end position="347"/>
    </location>
</feature>
<dbReference type="EMBL" id="JAUJEA010000007">
    <property type="protein sequence ID" value="MDN5203377.1"/>
    <property type="molecule type" value="Genomic_DNA"/>
</dbReference>
<gene>
    <name evidence="8" type="ORF">QQ008_18465</name>
</gene>
<proteinExistence type="inferred from homology"/>
<keyword evidence="9" id="KW-1185">Reference proteome</keyword>
<feature type="transmembrane region" description="Helical" evidence="7">
    <location>
        <begin position="205"/>
        <end position="223"/>
    </location>
</feature>
<evidence type="ECO:0000256" key="7">
    <source>
        <dbReference type="SAM" id="Phobius"/>
    </source>
</evidence>
<feature type="transmembrane region" description="Helical" evidence="7">
    <location>
        <begin position="438"/>
        <end position="457"/>
    </location>
</feature>
<keyword evidence="6 7" id="KW-0472">Membrane</keyword>
<protein>
    <submittedName>
        <fullName evidence="8">Oligosaccharide flippase family protein</fullName>
    </submittedName>
</protein>
<feature type="transmembrane region" description="Helical" evidence="7">
    <location>
        <begin position="39"/>
        <end position="60"/>
    </location>
</feature>
<dbReference type="InterPro" id="IPR050833">
    <property type="entry name" value="Poly_Biosynth_Transport"/>
</dbReference>
<comment type="similarity">
    <text evidence="2">Belongs to the polysaccharide synthase family.</text>
</comment>